<dbReference type="Gene3D" id="3.60.10.10">
    <property type="entry name" value="Endonuclease/exonuclease/phosphatase"/>
    <property type="match status" value="1"/>
</dbReference>
<protein>
    <recommendedName>
        <fullName evidence="1">DUF4283 domain-containing protein</fullName>
    </recommendedName>
</protein>
<sequence>MGRSFSLVRDANKAGCFLRLRVVDSEMKRYSICIPKGRGDKGGLDGDGGGSFWIPSNAKGEDLESLGWEMAKSWGLKGKMGVASLGKGRALLEFEFVEEARRVLISGNKAVGGVQLDLSRWNPRSGCLEEGEVRKEVWVRILGLPISLWVPSVLRRVGDACGGFLDIDPQMESMEELQWARILVRSDGDNLPGRGEEHGLWSLPSGEVRDDAVARAGSRVEEMACAGFEAQRQSVDGTGRLTQDVGSDTMGSQAQVGLLQGSGSKSGPTALGLALNWADGLSLPLQSEALKGVLFGPSQPRSSGWAAGSGLASFHKEKSIPSQAHLIDSGLLLKACPSASTGHGKVGNLEVEFVRFREEEIGRRGGEELRPEEIPRLEGLERYGTVGGVLICWDKRSLEILDWEEGQFSISCKFRNVGDGGIWVFMGVYGPFSREERESLWEEIGAIRGLWEEPWCLGGDFNTILY</sequence>
<dbReference type="Pfam" id="PF14111">
    <property type="entry name" value="DUF4283"/>
    <property type="match status" value="1"/>
</dbReference>
<organism evidence="2 3">
    <name type="scientific">Vitis vinifera</name>
    <name type="common">Grape</name>
    <dbReference type="NCBI Taxonomy" id="29760"/>
    <lineage>
        <taxon>Eukaryota</taxon>
        <taxon>Viridiplantae</taxon>
        <taxon>Streptophyta</taxon>
        <taxon>Embryophyta</taxon>
        <taxon>Tracheophyta</taxon>
        <taxon>Spermatophyta</taxon>
        <taxon>Magnoliopsida</taxon>
        <taxon>eudicotyledons</taxon>
        <taxon>Gunneridae</taxon>
        <taxon>Pentapetalae</taxon>
        <taxon>rosids</taxon>
        <taxon>Vitales</taxon>
        <taxon>Vitaceae</taxon>
        <taxon>Viteae</taxon>
        <taxon>Vitis</taxon>
    </lineage>
</organism>
<evidence type="ECO:0000313" key="2">
    <source>
        <dbReference type="EMBL" id="RVW97811.1"/>
    </source>
</evidence>
<dbReference type="EMBL" id="QGNW01000097">
    <property type="protein sequence ID" value="RVW97811.1"/>
    <property type="molecule type" value="Genomic_DNA"/>
</dbReference>
<dbReference type="InterPro" id="IPR036691">
    <property type="entry name" value="Endo/exonu/phosph_ase_sf"/>
</dbReference>
<dbReference type="InterPro" id="IPR025558">
    <property type="entry name" value="DUF4283"/>
</dbReference>
<feature type="domain" description="DUF4283" evidence="1">
    <location>
        <begin position="59"/>
        <end position="128"/>
    </location>
</feature>
<dbReference type="Proteomes" id="UP000288805">
    <property type="component" value="Unassembled WGS sequence"/>
</dbReference>
<name>A0A438IM97_VITVI</name>
<reference evidence="2 3" key="1">
    <citation type="journal article" date="2018" name="PLoS Genet.">
        <title>Population sequencing reveals clonal diversity and ancestral inbreeding in the grapevine cultivar Chardonnay.</title>
        <authorList>
            <person name="Roach M.J."/>
            <person name="Johnson D.L."/>
            <person name="Bohlmann J."/>
            <person name="van Vuuren H.J."/>
            <person name="Jones S.J."/>
            <person name="Pretorius I.S."/>
            <person name="Schmidt S.A."/>
            <person name="Borneman A.R."/>
        </authorList>
    </citation>
    <scope>NUCLEOTIDE SEQUENCE [LARGE SCALE GENOMIC DNA]</scope>
    <source>
        <strain evidence="3">cv. Chardonnay</strain>
        <tissue evidence="2">Leaf</tissue>
    </source>
</reference>
<comment type="caution">
    <text evidence="2">The sequence shown here is derived from an EMBL/GenBank/DDBJ whole genome shotgun (WGS) entry which is preliminary data.</text>
</comment>
<evidence type="ECO:0000259" key="1">
    <source>
        <dbReference type="Pfam" id="PF14111"/>
    </source>
</evidence>
<accession>A0A438IM97</accession>
<dbReference type="SUPFAM" id="SSF56219">
    <property type="entry name" value="DNase I-like"/>
    <property type="match status" value="1"/>
</dbReference>
<dbReference type="AlphaFoldDB" id="A0A438IM97"/>
<dbReference type="PANTHER" id="PTHR34427">
    <property type="entry name" value="DUF4283 DOMAIN PROTEIN"/>
    <property type="match status" value="1"/>
</dbReference>
<evidence type="ECO:0000313" key="3">
    <source>
        <dbReference type="Proteomes" id="UP000288805"/>
    </source>
</evidence>
<gene>
    <name evidence="2" type="ORF">CK203_021318</name>
</gene>
<proteinExistence type="predicted"/>
<dbReference type="PANTHER" id="PTHR34427:SF5">
    <property type="entry name" value="DUF4283 DOMAIN-CONTAINING PROTEIN"/>
    <property type="match status" value="1"/>
</dbReference>